<evidence type="ECO:0000256" key="3">
    <source>
        <dbReference type="ARBA" id="ARBA00018727"/>
    </source>
</evidence>
<dbReference type="Pfam" id="PF13015">
    <property type="entry name" value="PRKCSH_1"/>
    <property type="match status" value="1"/>
</dbReference>
<dbReference type="GO" id="GO:0030970">
    <property type="term" value="P:retrograde protein transport, ER to cytosol"/>
    <property type="evidence" value="ECO:0007669"/>
    <property type="project" value="TreeGrafter"/>
</dbReference>
<dbReference type="GO" id="GO:0005789">
    <property type="term" value="C:endoplasmic reticulum membrane"/>
    <property type="evidence" value="ECO:0007669"/>
    <property type="project" value="UniProtKB-SubCell"/>
</dbReference>
<dbReference type="InterPro" id="IPR045149">
    <property type="entry name" value="OS-9-like"/>
</dbReference>
<dbReference type="InterPro" id="IPR044865">
    <property type="entry name" value="MRH_dom"/>
</dbReference>
<dbReference type="Proteomes" id="UP000281549">
    <property type="component" value="Unassembled WGS sequence"/>
</dbReference>
<proteinExistence type="inferred from homology"/>
<evidence type="ECO:0000256" key="4">
    <source>
        <dbReference type="ARBA" id="ARBA00022729"/>
    </source>
</evidence>
<evidence type="ECO:0000313" key="12">
    <source>
        <dbReference type="Proteomes" id="UP000281549"/>
    </source>
</evidence>
<dbReference type="PANTHER" id="PTHR15414">
    <property type="entry name" value="OS-9-RELATED"/>
    <property type="match status" value="1"/>
</dbReference>
<evidence type="ECO:0000256" key="7">
    <source>
        <dbReference type="ARBA" id="ARBA00023157"/>
    </source>
</evidence>
<dbReference type="InterPro" id="IPR009011">
    <property type="entry name" value="Man6P_isomerase_rcpt-bd_dom_sf"/>
</dbReference>
<keyword evidence="7" id="KW-1015">Disulfide bond</keyword>
<evidence type="ECO:0000256" key="2">
    <source>
        <dbReference type="ARBA" id="ARBA00009918"/>
    </source>
</evidence>
<dbReference type="EMBL" id="KE561193">
    <property type="protein sequence ID" value="EPZ32031.1"/>
    <property type="molecule type" value="Genomic_DNA"/>
</dbReference>
<protein>
    <recommendedName>
        <fullName evidence="3">Protein OS-9 homolog</fullName>
    </recommendedName>
</protein>
<organism evidence="9 11">
    <name type="scientific">Rozella allomycis (strain CSF55)</name>
    <dbReference type="NCBI Taxonomy" id="988480"/>
    <lineage>
        <taxon>Eukaryota</taxon>
        <taxon>Fungi</taxon>
        <taxon>Fungi incertae sedis</taxon>
        <taxon>Cryptomycota</taxon>
        <taxon>Cryptomycota incertae sedis</taxon>
        <taxon>Rozella</taxon>
    </lineage>
</organism>
<dbReference type="PANTHER" id="PTHR15414:SF0">
    <property type="entry name" value="ENDOPLASMIC RETICULUM LECTIN 1"/>
    <property type="match status" value="1"/>
</dbReference>
<dbReference type="HOGENOM" id="CLU_1422156_0_0_1"/>
<sequence length="191" mass="22160">MKLPTGKEIYCEFPKSVESSENKPVELNKETFQGLKGKCFQLKMNYWTFEYCYKMKTRQFHQSSNKLDEFNLGNYEKADIVNGTYYQYFSNGTPCDIGKDISRTSIVKFECGHHEMDHLYSVTEEKTCTYMFVFHSKSLCHEKNINKIKCTGSSKTVKGLVDEPPKDIASIAKELIEKTLSNRLIELKILQ</sequence>
<keyword evidence="5" id="KW-0430">Lectin</keyword>
<name>A0A075APJ5_ROZAC</name>
<dbReference type="InterPro" id="IPR036607">
    <property type="entry name" value="PRKCSH"/>
</dbReference>
<feature type="domain" description="MRH" evidence="8">
    <location>
        <begin position="9"/>
        <end position="142"/>
    </location>
</feature>
<dbReference type="EMBL" id="ML005178">
    <property type="protein sequence ID" value="RKP19707.1"/>
    <property type="molecule type" value="Genomic_DNA"/>
</dbReference>
<reference evidence="10" key="3">
    <citation type="submission" date="2018-08" db="EMBL/GenBank/DDBJ databases">
        <title>Leveraging single-cell genomics to expand the Fungal Tree of Life.</title>
        <authorList>
            <consortium name="DOE Joint Genome Institute"/>
            <person name="Ahrendt S.R."/>
            <person name="Quandt C.A."/>
            <person name="Ciobanu D."/>
            <person name="Clum A."/>
            <person name="Salamov A."/>
            <person name="Andreopoulos B."/>
            <person name="Cheng J.-F."/>
            <person name="Woyke T."/>
            <person name="Pelin A."/>
            <person name="Henrissat B."/>
            <person name="Reynolds N."/>
            <person name="Benny G.L."/>
            <person name="Smith M.E."/>
            <person name="James T.Y."/>
            <person name="Grigoriev I.V."/>
        </authorList>
    </citation>
    <scope>NUCLEOTIDE SEQUENCE</scope>
    <source>
        <strain evidence="10">CSF55</strain>
    </source>
</reference>
<keyword evidence="6" id="KW-0256">Endoplasmic reticulum</keyword>
<evidence type="ECO:0000313" key="9">
    <source>
        <dbReference type="EMBL" id="EPZ32031.1"/>
    </source>
</evidence>
<dbReference type="SUPFAM" id="SSF50911">
    <property type="entry name" value="Mannose 6-phosphate receptor domain"/>
    <property type="match status" value="1"/>
</dbReference>
<dbReference type="GO" id="GO:0030968">
    <property type="term" value="P:endoplasmic reticulum unfolded protein response"/>
    <property type="evidence" value="ECO:0007669"/>
    <property type="project" value="InterPro"/>
</dbReference>
<reference evidence="12" key="2">
    <citation type="journal article" date="2018" name="Nat. Microbiol.">
        <title>Leveraging single-cell genomics to expand the fungal tree of life.</title>
        <authorList>
            <person name="Ahrendt S.R."/>
            <person name="Quandt C.A."/>
            <person name="Ciobanu D."/>
            <person name="Clum A."/>
            <person name="Salamov A."/>
            <person name="Andreopoulos B."/>
            <person name="Cheng J.F."/>
            <person name="Woyke T."/>
            <person name="Pelin A."/>
            <person name="Henrissat B."/>
            <person name="Reynolds N.K."/>
            <person name="Benny G.L."/>
            <person name="Smith M.E."/>
            <person name="James T.Y."/>
            <person name="Grigoriev I.V."/>
        </authorList>
    </citation>
    <scope>NUCLEOTIDE SEQUENCE [LARGE SCALE GENOMIC DNA]</scope>
    <source>
        <strain evidence="12">CSF55</strain>
    </source>
</reference>
<evidence type="ECO:0000256" key="5">
    <source>
        <dbReference type="ARBA" id="ARBA00022734"/>
    </source>
</evidence>
<evidence type="ECO:0000259" key="8">
    <source>
        <dbReference type="PROSITE" id="PS51914"/>
    </source>
</evidence>
<keyword evidence="4" id="KW-0732">Signal</keyword>
<dbReference type="AlphaFoldDB" id="A0A075APJ5"/>
<evidence type="ECO:0000256" key="6">
    <source>
        <dbReference type="ARBA" id="ARBA00022824"/>
    </source>
</evidence>
<dbReference type="STRING" id="988480.A0A075APJ5"/>
<reference evidence="9 11" key="1">
    <citation type="journal article" date="2013" name="Curr. Biol.">
        <title>Shared signatures of parasitism and phylogenomics unite Cryptomycota and microsporidia.</title>
        <authorList>
            <person name="James T.Y."/>
            <person name="Pelin A."/>
            <person name="Bonen L."/>
            <person name="Ahrendt S."/>
            <person name="Sain D."/>
            <person name="Corradi N."/>
            <person name="Stajich J.E."/>
        </authorList>
    </citation>
    <scope>NUCLEOTIDE SEQUENCE [LARGE SCALE GENOMIC DNA]</scope>
    <source>
        <strain evidence="9 11">CSF55</strain>
        <strain evidence="9 11">CSF55</strain>
    </source>
</reference>
<accession>A0A075APJ5</accession>
<dbReference type="GO" id="GO:0005788">
    <property type="term" value="C:endoplasmic reticulum lumen"/>
    <property type="evidence" value="ECO:0007669"/>
    <property type="project" value="TreeGrafter"/>
</dbReference>
<dbReference type="Proteomes" id="UP000030755">
    <property type="component" value="Unassembled WGS sequence"/>
</dbReference>
<gene>
    <name evidence="9" type="ORF">O9G_004861</name>
    <name evidence="10" type="ORF">ROZALSC1DRAFT_28725</name>
</gene>
<dbReference type="GO" id="GO:0030246">
    <property type="term" value="F:carbohydrate binding"/>
    <property type="evidence" value="ECO:0007669"/>
    <property type="project" value="UniProtKB-KW"/>
</dbReference>
<evidence type="ECO:0000313" key="11">
    <source>
        <dbReference type="Proteomes" id="UP000030755"/>
    </source>
</evidence>
<dbReference type="OrthoDB" id="448954at2759"/>
<comment type="similarity">
    <text evidence="2">Belongs to the OS-9 family.</text>
</comment>
<evidence type="ECO:0000256" key="1">
    <source>
        <dbReference type="ARBA" id="ARBA00004367"/>
    </source>
</evidence>
<dbReference type="PROSITE" id="PS51914">
    <property type="entry name" value="MRH"/>
    <property type="match status" value="1"/>
</dbReference>
<dbReference type="Gene3D" id="2.70.130.10">
    <property type="entry name" value="Mannose-6-phosphate receptor binding domain"/>
    <property type="match status" value="1"/>
</dbReference>
<evidence type="ECO:0000313" key="10">
    <source>
        <dbReference type="EMBL" id="RKP19707.1"/>
    </source>
</evidence>
<keyword evidence="11" id="KW-1185">Reference proteome</keyword>
<comment type="subcellular location">
    <subcellularLocation>
        <location evidence="1">Endoplasmic reticulum membrane</location>
        <topology evidence="1">Peripheral membrane protein</topology>
        <orientation evidence="1">Lumenal side</orientation>
    </subcellularLocation>
</comment>